<feature type="region of interest" description="Disordered" evidence="5">
    <location>
        <begin position="1"/>
        <end position="30"/>
    </location>
</feature>
<feature type="compositionally biased region" description="Basic and acidic residues" evidence="5">
    <location>
        <begin position="1"/>
        <end position="15"/>
    </location>
</feature>
<sequence length="598" mass="65229">MGSEKYECLDQELQRKSTGPNARLLPGGETPSSCVVDMNRGTALARPNAATEVVSVVHLLKEPAAASQGTATKELTDYDAAPKPGANGPEIEGKQLDTVNSKAQGTSAKLHRLRRPYTLRKRRESWSPEEHERFLRALAQYGRLWTQVQRVVKTKTAEQIRSHAQKYFIQLEKRRNKAEASGAALDWVGDRARAHTTSRSGDKIGTRRNTGQRLARTLNESRDTSKLMLLARHRTGRQTDALQYNSVVAGGSGLASALCPPYGGAIGSTQAETGYVASSTRDGERKALYASLGSMGVHRQYLCHATPVVAKRMSMDGDKAPCDRSPSQATREALTHASEESWRLPRIAVPLHLGYEGASMIDSRNDTLGTVYTHSHAGDEHTTIPSVSQHAGQGVMHMTTMNPFTPPTSMTLTNSQTATLPPLASDRQSIETETAFRNRLPKPIEPWGGTRQRIESLGSIELTPDYACSQRHLPMKPYSLPLGHRMGPLGYEHVEQTRQSPVPWQGALSPEKMAVHLQELPRHPMGLSDHLRATHLLNADATLTSPSKQVFIFGPAATGAWVPPISRSTPLPSVSVLLCEGTSSTPGGQSNYELCSQQ</sequence>
<evidence type="ECO:0000256" key="2">
    <source>
        <dbReference type="ARBA" id="ARBA00023125"/>
    </source>
</evidence>
<dbReference type="AlphaFoldDB" id="A0A7J7IKU4"/>
<dbReference type="InterPro" id="IPR006447">
    <property type="entry name" value="Myb_dom_plants"/>
</dbReference>
<evidence type="ECO:0000256" key="5">
    <source>
        <dbReference type="SAM" id="MobiDB-lite"/>
    </source>
</evidence>
<dbReference type="Pfam" id="PF00249">
    <property type="entry name" value="Myb_DNA-binding"/>
    <property type="match status" value="1"/>
</dbReference>
<dbReference type="InterPro" id="IPR017884">
    <property type="entry name" value="SANT_dom"/>
</dbReference>
<keyword evidence="3" id="KW-0804">Transcription</keyword>
<evidence type="ECO:0000313" key="10">
    <source>
        <dbReference type="Proteomes" id="UP000530660"/>
    </source>
</evidence>
<evidence type="ECO:0000313" key="9">
    <source>
        <dbReference type="EMBL" id="KAF6003330.1"/>
    </source>
</evidence>
<keyword evidence="2" id="KW-0238">DNA-binding</keyword>
<name>A0A7J7IKU4_9RHOD</name>
<dbReference type="NCBIfam" id="TIGR01557">
    <property type="entry name" value="myb_SHAQKYF"/>
    <property type="match status" value="1"/>
</dbReference>
<evidence type="ECO:0000259" key="8">
    <source>
        <dbReference type="PROSITE" id="PS51294"/>
    </source>
</evidence>
<evidence type="ECO:0000259" key="7">
    <source>
        <dbReference type="PROSITE" id="PS51293"/>
    </source>
</evidence>
<dbReference type="PANTHER" id="PTHR12802">
    <property type="entry name" value="SWI/SNF COMPLEX-RELATED"/>
    <property type="match status" value="1"/>
</dbReference>
<dbReference type="Gene3D" id="1.10.10.60">
    <property type="entry name" value="Homeodomain-like"/>
    <property type="match status" value="1"/>
</dbReference>
<evidence type="ECO:0000256" key="1">
    <source>
        <dbReference type="ARBA" id="ARBA00023015"/>
    </source>
</evidence>
<keyword evidence="1" id="KW-0805">Transcription regulation</keyword>
<dbReference type="CDD" id="cd00167">
    <property type="entry name" value="SANT"/>
    <property type="match status" value="1"/>
</dbReference>
<feature type="domain" description="Myb-like" evidence="6">
    <location>
        <begin position="118"/>
        <end position="168"/>
    </location>
</feature>
<protein>
    <submittedName>
        <fullName evidence="9">Uncharacterized protein</fullName>
    </submittedName>
</protein>
<keyword evidence="4" id="KW-0539">Nucleus</keyword>
<dbReference type="EMBL" id="VWRR01000007">
    <property type="protein sequence ID" value="KAF6003330.1"/>
    <property type="molecule type" value="Genomic_DNA"/>
</dbReference>
<dbReference type="SUPFAM" id="SSF46689">
    <property type="entry name" value="Homeodomain-like"/>
    <property type="match status" value="1"/>
</dbReference>
<accession>A0A7J7IKU4</accession>
<dbReference type="PROSITE" id="PS51293">
    <property type="entry name" value="SANT"/>
    <property type="match status" value="1"/>
</dbReference>
<dbReference type="InterPro" id="IPR009057">
    <property type="entry name" value="Homeodomain-like_sf"/>
</dbReference>
<dbReference type="PROSITE" id="PS50090">
    <property type="entry name" value="MYB_LIKE"/>
    <property type="match status" value="1"/>
</dbReference>
<dbReference type="InterPro" id="IPR017930">
    <property type="entry name" value="Myb_dom"/>
</dbReference>
<feature type="domain" description="HTH myb-type" evidence="8">
    <location>
        <begin position="120"/>
        <end position="172"/>
    </location>
</feature>
<dbReference type="OrthoDB" id="118550at2759"/>
<dbReference type="PANTHER" id="PTHR12802:SF155">
    <property type="entry name" value="DEUBIQUITINASE MYSM1"/>
    <property type="match status" value="1"/>
</dbReference>
<feature type="domain" description="SANT" evidence="7">
    <location>
        <begin position="121"/>
        <end position="172"/>
    </location>
</feature>
<evidence type="ECO:0000256" key="4">
    <source>
        <dbReference type="ARBA" id="ARBA00023242"/>
    </source>
</evidence>
<dbReference type="PROSITE" id="PS51294">
    <property type="entry name" value="HTH_MYB"/>
    <property type="match status" value="1"/>
</dbReference>
<dbReference type="SMART" id="SM00717">
    <property type="entry name" value="SANT"/>
    <property type="match status" value="1"/>
</dbReference>
<evidence type="ECO:0000259" key="6">
    <source>
        <dbReference type="PROSITE" id="PS50090"/>
    </source>
</evidence>
<dbReference type="InterPro" id="IPR001005">
    <property type="entry name" value="SANT/Myb"/>
</dbReference>
<feature type="region of interest" description="Disordered" evidence="5">
    <location>
        <begin position="66"/>
        <end position="93"/>
    </location>
</feature>
<keyword evidence="10" id="KW-1185">Reference proteome</keyword>
<evidence type="ECO:0000256" key="3">
    <source>
        <dbReference type="ARBA" id="ARBA00023163"/>
    </source>
</evidence>
<reference evidence="9 10" key="1">
    <citation type="journal article" date="2020" name="J. Phycol.">
        <title>Comparative genome analysis reveals Cyanidiococcus gen. nov., a new extremophilic red algal genus sister to Cyanidioschyzon (Cyanidioschyzonaceae, Rhodophyta).</title>
        <authorList>
            <person name="Liu S.-L."/>
            <person name="Chiang Y.-R."/>
            <person name="Yoon H.S."/>
            <person name="Fu H.-Y."/>
        </authorList>
    </citation>
    <scope>NUCLEOTIDE SEQUENCE [LARGE SCALE GENOMIC DNA]</scope>
    <source>
        <strain evidence="9 10">THAL066</strain>
    </source>
</reference>
<gene>
    <name evidence="9" type="ORF">F1559_003467</name>
</gene>
<organism evidence="9 10">
    <name type="scientific">Cyanidiococcus yangmingshanensis</name>
    <dbReference type="NCBI Taxonomy" id="2690220"/>
    <lineage>
        <taxon>Eukaryota</taxon>
        <taxon>Rhodophyta</taxon>
        <taxon>Bangiophyceae</taxon>
        <taxon>Cyanidiales</taxon>
        <taxon>Cyanidiaceae</taxon>
        <taxon>Cyanidiococcus</taxon>
    </lineage>
</organism>
<dbReference type="GO" id="GO:0003677">
    <property type="term" value="F:DNA binding"/>
    <property type="evidence" value="ECO:0007669"/>
    <property type="project" value="UniProtKB-KW"/>
</dbReference>
<comment type="caution">
    <text evidence="9">The sequence shown here is derived from an EMBL/GenBank/DDBJ whole genome shotgun (WGS) entry which is preliminary data.</text>
</comment>
<dbReference type="Proteomes" id="UP000530660">
    <property type="component" value="Unassembled WGS sequence"/>
</dbReference>
<proteinExistence type="predicted"/>